<comment type="similarity">
    <text evidence="7">Belongs to the binding-protein-dependent transport system permease family.</text>
</comment>
<organism evidence="9 10">
    <name type="scientific">Plantactinospora mayteni</name>
    <dbReference type="NCBI Taxonomy" id="566021"/>
    <lineage>
        <taxon>Bacteria</taxon>
        <taxon>Bacillati</taxon>
        <taxon>Actinomycetota</taxon>
        <taxon>Actinomycetes</taxon>
        <taxon>Micromonosporales</taxon>
        <taxon>Micromonosporaceae</taxon>
        <taxon>Plantactinospora</taxon>
    </lineage>
</organism>
<dbReference type="Proteomes" id="UP000621500">
    <property type="component" value="Unassembled WGS sequence"/>
</dbReference>
<dbReference type="CDD" id="cd06261">
    <property type="entry name" value="TM_PBP2"/>
    <property type="match status" value="1"/>
</dbReference>
<proteinExistence type="inferred from homology"/>
<evidence type="ECO:0000256" key="1">
    <source>
        <dbReference type="ARBA" id="ARBA00004651"/>
    </source>
</evidence>
<dbReference type="PANTHER" id="PTHR43386:SF25">
    <property type="entry name" value="PEPTIDE ABC TRANSPORTER PERMEASE PROTEIN"/>
    <property type="match status" value="1"/>
</dbReference>
<evidence type="ECO:0000313" key="10">
    <source>
        <dbReference type="Proteomes" id="UP000621500"/>
    </source>
</evidence>
<comment type="caution">
    <text evidence="9">The sequence shown here is derived from an EMBL/GenBank/DDBJ whole genome shotgun (WGS) entry which is preliminary data.</text>
</comment>
<protein>
    <submittedName>
        <fullName evidence="9">Peptide ABC transporter substrate-binding protein</fullName>
    </submittedName>
</protein>
<feature type="domain" description="ABC transmembrane type-1" evidence="8">
    <location>
        <begin position="115"/>
        <end position="304"/>
    </location>
</feature>
<evidence type="ECO:0000256" key="3">
    <source>
        <dbReference type="ARBA" id="ARBA00022475"/>
    </source>
</evidence>
<keyword evidence="10" id="KW-1185">Reference proteome</keyword>
<feature type="transmembrane region" description="Helical" evidence="7">
    <location>
        <begin position="177"/>
        <end position="198"/>
    </location>
</feature>
<dbReference type="RefSeq" id="WP_203861374.1">
    <property type="nucleotide sequence ID" value="NZ_BAAAZQ010000021.1"/>
</dbReference>
<evidence type="ECO:0000256" key="2">
    <source>
        <dbReference type="ARBA" id="ARBA00022448"/>
    </source>
</evidence>
<evidence type="ECO:0000256" key="5">
    <source>
        <dbReference type="ARBA" id="ARBA00022989"/>
    </source>
</evidence>
<dbReference type="EMBL" id="BONX01000049">
    <property type="protein sequence ID" value="GIH00049.1"/>
    <property type="molecule type" value="Genomic_DNA"/>
</dbReference>
<evidence type="ECO:0000313" key="9">
    <source>
        <dbReference type="EMBL" id="GIH00049.1"/>
    </source>
</evidence>
<reference evidence="9 10" key="1">
    <citation type="submission" date="2021-01" db="EMBL/GenBank/DDBJ databases">
        <title>Whole genome shotgun sequence of Plantactinospora mayteni NBRC 109088.</title>
        <authorList>
            <person name="Komaki H."/>
            <person name="Tamura T."/>
        </authorList>
    </citation>
    <scope>NUCLEOTIDE SEQUENCE [LARGE SCALE GENOMIC DNA]</scope>
    <source>
        <strain evidence="9 10">NBRC 109088</strain>
    </source>
</reference>
<sequence>MTVDVPQRPAPGPAPDAAVAVPAVDEAWIAAPRRDRHLARLARLGRALRAPAVGIPAAVFLLVVLACFAGPALLGLPSPVTGDLADAMAPMGSSGHLLGTNELGNDVLSRLLHGGRVSIVVGLGATAISLVAGALLGVTAGFFGGFYETFVMRLFDTLLAFPGLILALVIADYLGPSLTNTTLAISLFGVSRFGRLAWSQTLTVRHRDFVTAPRSDGAAAHRVIFGHILPNVLPPLLGFALFTIGTAMMIEAGLSYLGLGVPEPEPTWGNLIASGDAYLSSDPRLVVLPSMALFVTVLSLNLVADGLRGRLTEER</sequence>
<comment type="subcellular location">
    <subcellularLocation>
        <location evidence="1 7">Cell membrane</location>
        <topology evidence="1 7">Multi-pass membrane protein</topology>
    </subcellularLocation>
</comment>
<keyword evidence="3" id="KW-1003">Cell membrane</keyword>
<gene>
    <name evidence="9" type="primary">oppC</name>
    <name evidence="9" type="ORF">Pma05_66210</name>
</gene>
<feature type="transmembrane region" description="Helical" evidence="7">
    <location>
        <begin position="286"/>
        <end position="307"/>
    </location>
</feature>
<feature type="transmembrane region" description="Helical" evidence="7">
    <location>
        <begin position="150"/>
        <end position="171"/>
    </location>
</feature>
<dbReference type="InterPro" id="IPR050366">
    <property type="entry name" value="BP-dependent_transpt_permease"/>
</dbReference>
<evidence type="ECO:0000256" key="4">
    <source>
        <dbReference type="ARBA" id="ARBA00022692"/>
    </source>
</evidence>
<keyword evidence="2 7" id="KW-0813">Transport</keyword>
<dbReference type="InterPro" id="IPR035906">
    <property type="entry name" value="MetI-like_sf"/>
</dbReference>
<dbReference type="PANTHER" id="PTHR43386">
    <property type="entry name" value="OLIGOPEPTIDE TRANSPORT SYSTEM PERMEASE PROTEIN APPC"/>
    <property type="match status" value="1"/>
</dbReference>
<dbReference type="PROSITE" id="PS50928">
    <property type="entry name" value="ABC_TM1"/>
    <property type="match status" value="1"/>
</dbReference>
<evidence type="ECO:0000256" key="7">
    <source>
        <dbReference type="RuleBase" id="RU363032"/>
    </source>
</evidence>
<dbReference type="Pfam" id="PF00528">
    <property type="entry name" value="BPD_transp_1"/>
    <property type="match status" value="1"/>
</dbReference>
<accession>A0ABQ4EZF6</accession>
<feature type="transmembrane region" description="Helical" evidence="7">
    <location>
        <begin position="236"/>
        <end position="259"/>
    </location>
</feature>
<keyword evidence="6 7" id="KW-0472">Membrane</keyword>
<dbReference type="Gene3D" id="1.10.3720.10">
    <property type="entry name" value="MetI-like"/>
    <property type="match status" value="1"/>
</dbReference>
<feature type="transmembrane region" description="Helical" evidence="7">
    <location>
        <begin position="117"/>
        <end position="143"/>
    </location>
</feature>
<feature type="transmembrane region" description="Helical" evidence="7">
    <location>
        <begin position="50"/>
        <end position="74"/>
    </location>
</feature>
<dbReference type="SUPFAM" id="SSF161098">
    <property type="entry name" value="MetI-like"/>
    <property type="match status" value="1"/>
</dbReference>
<keyword evidence="5 7" id="KW-1133">Transmembrane helix</keyword>
<evidence type="ECO:0000256" key="6">
    <source>
        <dbReference type="ARBA" id="ARBA00023136"/>
    </source>
</evidence>
<name>A0ABQ4EZF6_9ACTN</name>
<keyword evidence="4 7" id="KW-0812">Transmembrane</keyword>
<evidence type="ECO:0000259" key="8">
    <source>
        <dbReference type="PROSITE" id="PS50928"/>
    </source>
</evidence>
<dbReference type="InterPro" id="IPR000515">
    <property type="entry name" value="MetI-like"/>
</dbReference>